<gene>
    <name evidence="3" type="ORF">SAMN02927916_2743</name>
</gene>
<dbReference type="InterPro" id="IPR051534">
    <property type="entry name" value="CBASS_pafABC_assoc_protein"/>
</dbReference>
<evidence type="ECO:0000259" key="1">
    <source>
        <dbReference type="Pfam" id="PF13280"/>
    </source>
</evidence>
<proteinExistence type="predicted"/>
<dbReference type="PANTHER" id="PTHR34580">
    <property type="match status" value="1"/>
</dbReference>
<dbReference type="InterPro" id="IPR026881">
    <property type="entry name" value="WYL_dom"/>
</dbReference>
<evidence type="ECO:0000313" key="3">
    <source>
        <dbReference type="EMBL" id="SCY64369.1"/>
    </source>
</evidence>
<reference evidence="3 4" key="1">
    <citation type="submission" date="2016-10" db="EMBL/GenBank/DDBJ databases">
        <authorList>
            <person name="Varghese N."/>
            <person name="Submissions S."/>
        </authorList>
    </citation>
    <scope>NUCLEOTIDE SEQUENCE [LARGE SCALE GENOMIC DNA]</scope>
    <source>
        <strain evidence="3 4">CGMCC 1.6859</strain>
    </source>
</reference>
<sequence length="379" mass="44721">MTKNERNHSNPHNLWLKNKKLCDFATLRAKPHTAMSQNKNALIRYKTIDKCLQNKYRQWTLEDLIEECSEALFEYEGRQNPISKRTIQMDIQLMRSEKLGYNAPIVVYDKKYYKYEDEDFSITDIPLTETDMNVLTETVSMLKQFKDFSLFNDVSDILQRLEDKIYAEKSHTKPVIYLDKNEKLKGLHYLDEIYQAIIKKMVLIITYKSFKSAEETKFHFHPFILKEFNNRWFLIGKKKATQPITNLALDRIISIDYDFNHPYLEEDFDADVYYKDVIGVTVNSGLNARRIELWVDASNAPYVLTKPLHTSQRLIKENEDGSIIIHIYVVPNYEMERLLLGFGSCLEILRPEGLRNRMKKILQDAISRYDPKETTEINA</sequence>
<keyword evidence="3" id="KW-0238">DNA-binding</keyword>
<dbReference type="InterPro" id="IPR057727">
    <property type="entry name" value="WCX_dom"/>
</dbReference>
<comment type="caution">
    <text evidence="3">The sequence shown here is derived from an EMBL/GenBank/DDBJ whole genome shotgun (WGS) entry which is preliminary data.</text>
</comment>
<feature type="domain" description="WYL" evidence="1">
    <location>
        <begin position="189"/>
        <end position="255"/>
    </location>
</feature>
<dbReference type="Proteomes" id="UP000199307">
    <property type="component" value="Unassembled WGS sequence"/>
</dbReference>
<name>A0ABY0LVP3_9FLAO</name>
<dbReference type="Pfam" id="PF13280">
    <property type="entry name" value="WYL"/>
    <property type="match status" value="1"/>
</dbReference>
<keyword evidence="4" id="KW-1185">Reference proteome</keyword>
<accession>A0ABY0LVP3</accession>
<organism evidence="3 4">
    <name type="scientific">Flavobacterium anhuiense</name>
    <dbReference type="NCBI Taxonomy" id="459526"/>
    <lineage>
        <taxon>Bacteria</taxon>
        <taxon>Pseudomonadati</taxon>
        <taxon>Bacteroidota</taxon>
        <taxon>Flavobacteriia</taxon>
        <taxon>Flavobacteriales</taxon>
        <taxon>Flavobacteriaceae</taxon>
        <taxon>Flavobacterium</taxon>
    </lineage>
</organism>
<dbReference type="PANTHER" id="PTHR34580:SF9">
    <property type="entry name" value="SLL5097 PROTEIN"/>
    <property type="match status" value="1"/>
</dbReference>
<dbReference type="PROSITE" id="PS52050">
    <property type="entry name" value="WYL"/>
    <property type="match status" value="1"/>
</dbReference>
<feature type="domain" description="WCX" evidence="2">
    <location>
        <begin position="289"/>
        <end position="365"/>
    </location>
</feature>
<dbReference type="Pfam" id="PF25583">
    <property type="entry name" value="WCX"/>
    <property type="match status" value="1"/>
</dbReference>
<evidence type="ECO:0000313" key="4">
    <source>
        <dbReference type="Proteomes" id="UP000199307"/>
    </source>
</evidence>
<protein>
    <submittedName>
        <fullName evidence="3">Predicted DNA-binding transcriptional regulator YafY, contains an HTH and WYL domains</fullName>
    </submittedName>
</protein>
<dbReference type="GO" id="GO:0003677">
    <property type="term" value="F:DNA binding"/>
    <property type="evidence" value="ECO:0007669"/>
    <property type="project" value="UniProtKB-KW"/>
</dbReference>
<dbReference type="EMBL" id="FMVC01000004">
    <property type="protein sequence ID" value="SCY64369.1"/>
    <property type="molecule type" value="Genomic_DNA"/>
</dbReference>
<evidence type="ECO:0000259" key="2">
    <source>
        <dbReference type="Pfam" id="PF25583"/>
    </source>
</evidence>